<feature type="transmembrane region" description="Helical" evidence="9">
    <location>
        <begin position="267"/>
        <end position="289"/>
    </location>
</feature>
<sequence length="587" mass="64668">MSAQCHENGDSEATAVVPVQYLSAVDNVFLRLEQPGTTWGVSMLLWLDGDVERDTVVEQLEQLCKNFPKFRSRCVRGNFFHCGHWLDMSVPPSDNENPGNGPKPATPYSKPWNEWHCSDHLDVVHIPAEKIVDENGNPDPERERAAVEELFGEFASRPFDPQIPVWHAQLIRGLSGPRSVLSFASHHCMADGVGFAKAMMTLMSANVDAQHGCTEAAATTASPLPAETPADSAASPAAASISVDSDATLAVTLAAGLSTLAVLTKTYVGGALILVLRVLLGLLTMLFVLGRLTLFRRRTFRYPHPQPLQKCAAWSEPMDMEDIKAIRAAYPGVTLNDVMIACLERAYSAYLDSLTPEDTNEEDLAYLTDPHSVRPAVIPPHHRDSKLSLIIPKAQRQLDDKRFENLATVEFMMMDTKSGEQSTEKSIAQAHKSMMRAKQSLFGWMAVAMARAFCTHMPGLMSAALFWFCIDRAHGIFTNVPGPTDALYFGSKNAQQHRIISYIVYPPVTAPGTAAMGICSYNGKVHFSAMTDATCAFPGQARTLTSNFNVAYKRMLTDAREELAARQQQQQQQHGMPFEQPSRLKVE</sequence>
<evidence type="ECO:0000256" key="1">
    <source>
        <dbReference type="ARBA" id="ARBA00004771"/>
    </source>
</evidence>
<comment type="catalytic activity">
    <reaction evidence="6">
        <text>a long chain fatty alcohol + a fatty acyl-CoA = a long-chain alcohol wax ester + CoA</text>
        <dbReference type="Rhea" id="RHEA:38443"/>
        <dbReference type="ChEBI" id="CHEBI:17135"/>
        <dbReference type="ChEBI" id="CHEBI:57287"/>
        <dbReference type="ChEBI" id="CHEBI:77636"/>
        <dbReference type="ChEBI" id="CHEBI:235323"/>
        <dbReference type="EC" id="2.3.1.75"/>
    </reaction>
</comment>
<dbReference type="GO" id="GO:0019432">
    <property type="term" value="P:triglyceride biosynthetic process"/>
    <property type="evidence" value="ECO:0007669"/>
    <property type="project" value="UniProtKB-UniPathway"/>
</dbReference>
<dbReference type="GO" id="GO:0004144">
    <property type="term" value="F:diacylglycerol O-acyltransferase activity"/>
    <property type="evidence" value="ECO:0007669"/>
    <property type="project" value="UniProtKB-EC"/>
</dbReference>
<evidence type="ECO:0000313" key="13">
    <source>
        <dbReference type="Proteomes" id="UP000271241"/>
    </source>
</evidence>
<reference evidence="13" key="1">
    <citation type="journal article" date="2018" name="Nat. Microbiol.">
        <title>Leveraging single-cell genomics to expand the fungal tree of life.</title>
        <authorList>
            <person name="Ahrendt S.R."/>
            <person name="Quandt C.A."/>
            <person name="Ciobanu D."/>
            <person name="Clum A."/>
            <person name="Salamov A."/>
            <person name="Andreopoulos B."/>
            <person name="Cheng J.F."/>
            <person name="Woyke T."/>
            <person name="Pelin A."/>
            <person name="Henrissat B."/>
            <person name="Reynolds N.K."/>
            <person name="Benny G.L."/>
            <person name="Smith M.E."/>
            <person name="James T.Y."/>
            <person name="Grigoriev I.V."/>
        </authorList>
    </citation>
    <scope>NUCLEOTIDE SEQUENCE [LARGE SCALE GENOMIC DNA]</scope>
    <source>
        <strain evidence="13">RSA 1356</strain>
    </source>
</reference>
<comment type="catalytic activity">
    <reaction evidence="7">
        <text>an acyl-CoA + a 1,2-diacyl-sn-glycerol = a triacyl-sn-glycerol + CoA</text>
        <dbReference type="Rhea" id="RHEA:10868"/>
        <dbReference type="ChEBI" id="CHEBI:17815"/>
        <dbReference type="ChEBI" id="CHEBI:57287"/>
        <dbReference type="ChEBI" id="CHEBI:58342"/>
        <dbReference type="ChEBI" id="CHEBI:64615"/>
        <dbReference type="EC" id="2.3.1.20"/>
    </reaction>
</comment>
<evidence type="ECO:0000256" key="5">
    <source>
        <dbReference type="ARBA" id="ARBA00024360"/>
    </source>
</evidence>
<keyword evidence="9" id="KW-0812">Transmembrane</keyword>
<keyword evidence="13" id="KW-1185">Reference proteome</keyword>
<evidence type="ECO:0000256" key="7">
    <source>
        <dbReference type="ARBA" id="ARBA00048109"/>
    </source>
</evidence>
<keyword evidence="3" id="KW-0808">Transferase</keyword>
<dbReference type="Pfam" id="PF03007">
    <property type="entry name" value="WS_DGAT_cat"/>
    <property type="match status" value="1"/>
</dbReference>
<comment type="similarity">
    <text evidence="5">In the N-terminal section; belongs to the long-chain O-acyltransferase family.</text>
</comment>
<feature type="domain" description="O-acyltransferase WSD1-like N-terminal" evidence="10">
    <location>
        <begin position="145"/>
        <end position="338"/>
    </location>
</feature>
<keyword evidence="9" id="KW-0472">Membrane</keyword>
<accession>A0A4V1IVT3</accession>
<evidence type="ECO:0000259" key="11">
    <source>
        <dbReference type="Pfam" id="PF06974"/>
    </source>
</evidence>
<dbReference type="STRING" id="78915.A0A4V1IVT3"/>
<evidence type="ECO:0000256" key="2">
    <source>
        <dbReference type="ARBA" id="ARBA00005189"/>
    </source>
</evidence>
<dbReference type="SUPFAM" id="SSF52777">
    <property type="entry name" value="CoA-dependent acyltransferases"/>
    <property type="match status" value="1"/>
</dbReference>
<proteinExistence type="inferred from homology"/>
<dbReference type="OrthoDB" id="619536at2759"/>
<dbReference type="EMBL" id="KZ993238">
    <property type="protein sequence ID" value="RKP05159.1"/>
    <property type="molecule type" value="Genomic_DNA"/>
</dbReference>
<evidence type="ECO:0000256" key="8">
    <source>
        <dbReference type="SAM" id="MobiDB-lite"/>
    </source>
</evidence>
<evidence type="ECO:0000256" key="9">
    <source>
        <dbReference type="SAM" id="Phobius"/>
    </source>
</evidence>
<comment type="pathway">
    <text evidence="1">Glycerolipid metabolism; triacylglycerol biosynthesis.</text>
</comment>
<keyword evidence="9" id="KW-1133">Transmembrane helix</keyword>
<dbReference type="Pfam" id="PF06974">
    <property type="entry name" value="WS_DGAT_C"/>
    <property type="match status" value="1"/>
</dbReference>
<dbReference type="InterPro" id="IPR004255">
    <property type="entry name" value="O-acyltransferase_WSD1_N"/>
</dbReference>
<dbReference type="PANTHER" id="PTHR31650">
    <property type="entry name" value="O-ACYLTRANSFERASE (WSD1-LIKE) FAMILY PROTEIN"/>
    <property type="match status" value="1"/>
</dbReference>
<protein>
    <submittedName>
        <fullName evidence="12">Uncharacterized protein</fullName>
    </submittedName>
</protein>
<dbReference type="PANTHER" id="PTHR31650:SF1">
    <property type="entry name" value="WAX ESTER SYNTHASE_DIACYLGLYCEROL ACYLTRANSFERASE 4-RELATED"/>
    <property type="match status" value="1"/>
</dbReference>
<name>A0A4V1IVT3_9FUNG</name>
<evidence type="ECO:0000313" key="12">
    <source>
        <dbReference type="EMBL" id="RKP05159.1"/>
    </source>
</evidence>
<gene>
    <name evidence="12" type="ORF">THASP1DRAFT_33001</name>
</gene>
<evidence type="ECO:0000256" key="3">
    <source>
        <dbReference type="ARBA" id="ARBA00022679"/>
    </source>
</evidence>
<evidence type="ECO:0000259" key="10">
    <source>
        <dbReference type="Pfam" id="PF03007"/>
    </source>
</evidence>
<dbReference type="AlphaFoldDB" id="A0A4V1IVT3"/>
<keyword evidence="4" id="KW-0012">Acyltransferase</keyword>
<evidence type="ECO:0000256" key="4">
    <source>
        <dbReference type="ARBA" id="ARBA00023315"/>
    </source>
</evidence>
<feature type="region of interest" description="Disordered" evidence="8">
    <location>
        <begin position="562"/>
        <end position="587"/>
    </location>
</feature>
<dbReference type="InterPro" id="IPR009721">
    <property type="entry name" value="O-acyltransferase_WSD1_C"/>
</dbReference>
<dbReference type="UniPathway" id="UPA00282"/>
<dbReference type="GO" id="GO:0005886">
    <property type="term" value="C:plasma membrane"/>
    <property type="evidence" value="ECO:0007669"/>
    <property type="project" value="TreeGrafter"/>
</dbReference>
<dbReference type="Proteomes" id="UP000271241">
    <property type="component" value="Unassembled WGS sequence"/>
</dbReference>
<dbReference type="Gene3D" id="3.30.559.10">
    <property type="entry name" value="Chloramphenicol acetyltransferase-like domain"/>
    <property type="match status" value="1"/>
</dbReference>
<comment type="pathway">
    <text evidence="2">Lipid metabolism.</text>
</comment>
<evidence type="ECO:0000256" key="6">
    <source>
        <dbReference type="ARBA" id="ARBA00047604"/>
    </source>
</evidence>
<dbReference type="InterPro" id="IPR045034">
    <property type="entry name" value="O-acyltransferase_WSD1-like"/>
</dbReference>
<dbReference type="GO" id="GO:0047196">
    <property type="term" value="F:long-chain-alcohol O-fatty-acyltransferase activity"/>
    <property type="evidence" value="ECO:0007669"/>
    <property type="project" value="UniProtKB-EC"/>
</dbReference>
<dbReference type="InterPro" id="IPR023213">
    <property type="entry name" value="CAT-like_dom_sf"/>
</dbReference>
<feature type="transmembrane region" description="Helical" evidence="9">
    <location>
        <begin position="441"/>
        <end position="468"/>
    </location>
</feature>
<organism evidence="12 13">
    <name type="scientific">Thamnocephalis sphaerospora</name>
    <dbReference type="NCBI Taxonomy" id="78915"/>
    <lineage>
        <taxon>Eukaryota</taxon>
        <taxon>Fungi</taxon>
        <taxon>Fungi incertae sedis</taxon>
        <taxon>Zoopagomycota</taxon>
        <taxon>Zoopagomycotina</taxon>
        <taxon>Zoopagomycetes</taxon>
        <taxon>Zoopagales</taxon>
        <taxon>Sigmoideomycetaceae</taxon>
        <taxon>Thamnocephalis</taxon>
    </lineage>
</organism>
<feature type="domain" description="O-acyltransferase WSD1 C-terminal" evidence="11">
    <location>
        <begin position="411"/>
        <end position="535"/>
    </location>
</feature>